<evidence type="ECO:0000256" key="1">
    <source>
        <dbReference type="ARBA" id="ARBA00004123"/>
    </source>
</evidence>
<organism evidence="7 8">
    <name type="scientific">Brassica napus</name>
    <name type="common">Rape</name>
    <dbReference type="NCBI Taxonomy" id="3708"/>
    <lineage>
        <taxon>Eukaryota</taxon>
        <taxon>Viridiplantae</taxon>
        <taxon>Streptophyta</taxon>
        <taxon>Embryophyta</taxon>
        <taxon>Tracheophyta</taxon>
        <taxon>Spermatophyta</taxon>
        <taxon>Magnoliopsida</taxon>
        <taxon>eudicotyledons</taxon>
        <taxon>Gunneridae</taxon>
        <taxon>Pentapetalae</taxon>
        <taxon>rosids</taxon>
        <taxon>malvids</taxon>
        <taxon>Brassicales</taxon>
        <taxon>Brassicaceae</taxon>
        <taxon>Brassiceae</taxon>
        <taxon>Brassica</taxon>
    </lineage>
</organism>
<evidence type="ECO:0000313" key="8">
    <source>
        <dbReference type="Proteomes" id="UP000028999"/>
    </source>
</evidence>
<protein>
    <submittedName>
        <fullName evidence="7">BnaCnng55360D protein</fullName>
    </submittedName>
</protein>
<evidence type="ECO:0000313" key="7">
    <source>
        <dbReference type="EMBL" id="CDY67506.1"/>
    </source>
</evidence>
<accession>A0A078JP53</accession>
<dbReference type="GO" id="GO:0045892">
    <property type="term" value="P:negative regulation of DNA-templated transcription"/>
    <property type="evidence" value="ECO:0007669"/>
    <property type="project" value="InterPro"/>
</dbReference>
<evidence type="ECO:0000259" key="6">
    <source>
        <dbReference type="PROSITE" id="PS51754"/>
    </source>
</evidence>
<dbReference type="Proteomes" id="UP000028999">
    <property type="component" value="Unassembled WGS sequence"/>
</dbReference>
<dbReference type="InterPro" id="IPR006458">
    <property type="entry name" value="Ovate_C"/>
</dbReference>
<feature type="domain" description="OVATE" evidence="6">
    <location>
        <begin position="100"/>
        <end position="160"/>
    </location>
</feature>
<evidence type="ECO:0000256" key="2">
    <source>
        <dbReference type="ARBA" id="ARBA00022491"/>
    </source>
</evidence>
<proteinExistence type="predicted"/>
<sequence>MRLKSSFIKLKLKISKSRNRFISFFKAKLRNVNTPQSSSFTTLMSRLCFLSTNKEQGRSQITPRSSSSSVVDDQNLLLSRKMFSLAMTQRNNPARTIKREEDAVKEACRRFEDYMIHVIVGEGKFDDLMDMEEVNYYWNNLNDPIFIELVTRFYGELCTDLFPSDMTLEHDQNGVLSIFIIWFYSK</sequence>
<evidence type="ECO:0000256" key="5">
    <source>
        <dbReference type="ARBA" id="ARBA00023242"/>
    </source>
</evidence>
<dbReference type="EMBL" id="LK036190">
    <property type="protein sequence ID" value="CDY67506.1"/>
    <property type="molecule type" value="Genomic_DNA"/>
</dbReference>
<reference evidence="7 8" key="1">
    <citation type="journal article" date="2014" name="Science">
        <title>Plant genetics. Early allopolyploid evolution in the post-Neolithic Brassica napus oilseed genome.</title>
        <authorList>
            <person name="Chalhoub B."/>
            <person name="Denoeud F."/>
            <person name="Liu S."/>
            <person name="Parkin I.A."/>
            <person name="Tang H."/>
            <person name="Wang X."/>
            <person name="Chiquet J."/>
            <person name="Belcram H."/>
            <person name="Tong C."/>
            <person name="Samans B."/>
            <person name="Correa M."/>
            <person name="Da Silva C."/>
            <person name="Just J."/>
            <person name="Falentin C."/>
            <person name="Koh C.S."/>
            <person name="Le Clainche I."/>
            <person name="Bernard M."/>
            <person name="Bento P."/>
            <person name="Noel B."/>
            <person name="Labadie K."/>
            <person name="Alberti A."/>
            <person name="Charles M."/>
            <person name="Arnaud D."/>
            <person name="Guo H."/>
            <person name="Daviaud C."/>
            <person name="Alamery S."/>
            <person name="Jabbari K."/>
            <person name="Zhao M."/>
            <person name="Edger P.P."/>
            <person name="Chelaifa H."/>
            <person name="Tack D."/>
            <person name="Lassalle G."/>
            <person name="Mestiri I."/>
            <person name="Schnel N."/>
            <person name="Le Paslier M.C."/>
            <person name="Fan G."/>
            <person name="Renault V."/>
            <person name="Bayer P.E."/>
            <person name="Golicz A.A."/>
            <person name="Manoli S."/>
            <person name="Lee T.H."/>
            <person name="Thi V.H."/>
            <person name="Chalabi S."/>
            <person name="Hu Q."/>
            <person name="Fan C."/>
            <person name="Tollenaere R."/>
            <person name="Lu Y."/>
            <person name="Battail C."/>
            <person name="Shen J."/>
            <person name="Sidebottom C.H."/>
            <person name="Wang X."/>
            <person name="Canaguier A."/>
            <person name="Chauveau A."/>
            <person name="Berard A."/>
            <person name="Deniot G."/>
            <person name="Guan M."/>
            <person name="Liu Z."/>
            <person name="Sun F."/>
            <person name="Lim Y.P."/>
            <person name="Lyons E."/>
            <person name="Town C.D."/>
            <person name="Bancroft I."/>
            <person name="Wang X."/>
            <person name="Meng J."/>
            <person name="Ma J."/>
            <person name="Pires J.C."/>
            <person name="King G.J."/>
            <person name="Brunel D."/>
            <person name="Delourme R."/>
            <person name="Renard M."/>
            <person name="Aury J.M."/>
            <person name="Adams K.L."/>
            <person name="Batley J."/>
            <person name="Snowdon R.J."/>
            <person name="Tost J."/>
            <person name="Edwards D."/>
            <person name="Zhou Y."/>
            <person name="Hua W."/>
            <person name="Sharpe A.G."/>
            <person name="Paterson A.H."/>
            <person name="Guan C."/>
            <person name="Wincker P."/>
        </authorList>
    </citation>
    <scope>NUCLEOTIDE SEQUENCE [LARGE SCALE GENOMIC DNA]</scope>
    <source>
        <strain evidence="8">cv. Darmor-bzh</strain>
    </source>
</reference>
<dbReference type="STRING" id="3708.A0A078JP53"/>
<dbReference type="PANTHER" id="PTHR34042">
    <property type="entry name" value="TRANSCRIPTION REPRESSOR OFP17"/>
    <property type="match status" value="1"/>
</dbReference>
<keyword evidence="2" id="KW-0678">Repressor</keyword>
<dbReference type="InterPro" id="IPR044686">
    <property type="entry name" value="OFP17"/>
</dbReference>
<keyword evidence="4" id="KW-0804">Transcription</keyword>
<dbReference type="AlphaFoldDB" id="A0A078JP53"/>
<dbReference type="PANTHER" id="PTHR34042:SF5">
    <property type="entry name" value="TRANSCRIPTION REPRESSOR OFP17-LIKE PROTEIN"/>
    <property type="match status" value="1"/>
</dbReference>
<evidence type="ECO:0000256" key="4">
    <source>
        <dbReference type="ARBA" id="ARBA00023163"/>
    </source>
</evidence>
<dbReference type="GO" id="GO:0005634">
    <property type="term" value="C:nucleus"/>
    <property type="evidence" value="ECO:0007669"/>
    <property type="project" value="UniProtKB-SubCell"/>
</dbReference>
<keyword evidence="3" id="KW-0805">Transcription regulation</keyword>
<comment type="subcellular location">
    <subcellularLocation>
        <location evidence="1">Nucleus</location>
    </subcellularLocation>
</comment>
<dbReference type="Gramene" id="CDY67506">
    <property type="protein sequence ID" value="CDY67506"/>
    <property type="gene ID" value="GSBRNA2T00064326001"/>
</dbReference>
<keyword evidence="8" id="KW-1185">Reference proteome</keyword>
<gene>
    <name evidence="7" type="primary">BnaCnng55360D</name>
    <name evidence="7" type="ORF">GSBRNA2T00064326001</name>
</gene>
<name>A0A078JP53_BRANA</name>
<dbReference type="PaxDb" id="3708-A0A078JP53"/>
<dbReference type="OMA" id="FENYMIH"/>
<evidence type="ECO:0000256" key="3">
    <source>
        <dbReference type="ARBA" id="ARBA00023015"/>
    </source>
</evidence>
<keyword evidence="5" id="KW-0539">Nucleus</keyword>
<dbReference type="PROSITE" id="PS51754">
    <property type="entry name" value="OVATE"/>
    <property type="match status" value="1"/>
</dbReference>